<evidence type="ECO:0000313" key="3">
    <source>
        <dbReference type="Proteomes" id="UP000184383"/>
    </source>
</evidence>
<feature type="transmembrane region" description="Helical" evidence="1">
    <location>
        <begin position="6"/>
        <end position="24"/>
    </location>
</feature>
<reference evidence="3" key="1">
    <citation type="journal article" date="2017" name="Genome Biol.">
        <title>Comparative genomics reveals high biological diversity and specific adaptations in the industrially and medically important fungal genus Aspergillus.</title>
        <authorList>
            <person name="de Vries R.P."/>
            <person name="Riley R."/>
            <person name="Wiebenga A."/>
            <person name="Aguilar-Osorio G."/>
            <person name="Amillis S."/>
            <person name="Uchima C.A."/>
            <person name="Anderluh G."/>
            <person name="Asadollahi M."/>
            <person name="Askin M."/>
            <person name="Barry K."/>
            <person name="Battaglia E."/>
            <person name="Bayram O."/>
            <person name="Benocci T."/>
            <person name="Braus-Stromeyer S.A."/>
            <person name="Caldana C."/>
            <person name="Canovas D."/>
            <person name="Cerqueira G.C."/>
            <person name="Chen F."/>
            <person name="Chen W."/>
            <person name="Choi C."/>
            <person name="Clum A."/>
            <person name="Dos Santos R.A."/>
            <person name="Damasio A.R."/>
            <person name="Diallinas G."/>
            <person name="Emri T."/>
            <person name="Fekete E."/>
            <person name="Flipphi M."/>
            <person name="Freyberg S."/>
            <person name="Gallo A."/>
            <person name="Gournas C."/>
            <person name="Habgood R."/>
            <person name="Hainaut M."/>
            <person name="Harispe M.L."/>
            <person name="Henrissat B."/>
            <person name="Hilden K.S."/>
            <person name="Hope R."/>
            <person name="Hossain A."/>
            <person name="Karabika E."/>
            <person name="Karaffa L."/>
            <person name="Karanyi Z."/>
            <person name="Krasevec N."/>
            <person name="Kuo A."/>
            <person name="Kusch H."/>
            <person name="LaButti K."/>
            <person name="Lagendijk E.L."/>
            <person name="Lapidus A."/>
            <person name="Levasseur A."/>
            <person name="Lindquist E."/>
            <person name="Lipzen A."/>
            <person name="Logrieco A.F."/>
            <person name="MacCabe A."/>
            <person name="Maekelae M.R."/>
            <person name="Malavazi I."/>
            <person name="Melin P."/>
            <person name="Meyer V."/>
            <person name="Mielnichuk N."/>
            <person name="Miskei M."/>
            <person name="Molnar A.P."/>
            <person name="Mule G."/>
            <person name="Ngan C.Y."/>
            <person name="Orejas M."/>
            <person name="Orosz E."/>
            <person name="Ouedraogo J.P."/>
            <person name="Overkamp K.M."/>
            <person name="Park H.-S."/>
            <person name="Perrone G."/>
            <person name="Piumi F."/>
            <person name="Punt P.J."/>
            <person name="Ram A.F."/>
            <person name="Ramon A."/>
            <person name="Rauscher S."/>
            <person name="Record E."/>
            <person name="Riano-Pachon D.M."/>
            <person name="Robert V."/>
            <person name="Roehrig J."/>
            <person name="Ruller R."/>
            <person name="Salamov A."/>
            <person name="Salih N.S."/>
            <person name="Samson R.A."/>
            <person name="Sandor E."/>
            <person name="Sanguinetti M."/>
            <person name="Schuetze T."/>
            <person name="Sepcic K."/>
            <person name="Shelest E."/>
            <person name="Sherlock G."/>
            <person name="Sophianopoulou V."/>
            <person name="Squina F.M."/>
            <person name="Sun H."/>
            <person name="Susca A."/>
            <person name="Todd R.B."/>
            <person name="Tsang A."/>
            <person name="Unkles S.E."/>
            <person name="van de Wiele N."/>
            <person name="van Rossen-Uffink D."/>
            <person name="Oliveira J.V."/>
            <person name="Vesth T.C."/>
            <person name="Visser J."/>
            <person name="Yu J.-H."/>
            <person name="Zhou M."/>
            <person name="Andersen M.R."/>
            <person name="Archer D.B."/>
            <person name="Baker S.E."/>
            <person name="Benoit I."/>
            <person name="Brakhage A.A."/>
            <person name="Braus G.H."/>
            <person name="Fischer R."/>
            <person name="Frisvad J.C."/>
            <person name="Goldman G.H."/>
            <person name="Houbraken J."/>
            <person name="Oakley B."/>
            <person name="Pocsi I."/>
            <person name="Scazzocchio C."/>
            <person name="Seiboth B."/>
            <person name="vanKuyk P.A."/>
            <person name="Wortman J."/>
            <person name="Dyer P.S."/>
            <person name="Grigoriev I.V."/>
        </authorList>
    </citation>
    <scope>NUCLEOTIDE SEQUENCE [LARGE SCALE GENOMIC DNA]</scope>
    <source>
        <strain evidence="3">DTO 134E9</strain>
    </source>
</reference>
<dbReference type="AlphaFoldDB" id="A0A1L9RAA5"/>
<dbReference type="VEuPathDB" id="FungiDB:ASPWEDRAFT_640729"/>
<keyword evidence="1" id="KW-0472">Membrane</keyword>
<dbReference type="Proteomes" id="UP000184383">
    <property type="component" value="Unassembled WGS sequence"/>
</dbReference>
<keyword evidence="3" id="KW-1185">Reference proteome</keyword>
<dbReference type="EMBL" id="KV878215">
    <property type="protein sequence ID" value="OJJ31865.1"/>
    <property type="molecule type" value="Genomic_DNA"/>
</dbReference>
<gene>
    <name evidence="2" type="ORF">ASPWEDRAFT_640729</name>
</gene>
<protein>
    <submittedName>
        <fullName evidence="2">Uncharacterized protein</fullName>
    </submittedName>
</protein>
<proteinExistence type="predicted"/>
<accession>A0A1L9RAA5</accession>
<name>A0A1L9RAA5_ASPWE</name>
<keyword evidence="1" id="KW-1133">Transmembrane helix</keyword>
<evidence type="ECO:0000313" key="2">
    <source>
        <dbReference type="EMBL" id="OJJ31865.1"/>
    </source>
</evidence>
<organism evidence="2 3">
    <name type="scientific">Aspergillus wentii DTO 134E9</name>
    <dbReference type="NCBI Taxonomy" id="1073089"/>
    <lineage>
        <taxon>Eukaryota</taxon>
        <taxon>Fungi</taxon>
        <taxon>Dikarya</taxon>
        <taxon>Ascomycota</taxon>
        <taxon>Pezizomycotina</taxon>
        <taxon>Eurotiomycetes</taxon>
        <taxon>Eurotiomycetidae</taxon>
        <taxon>Eurotiales</taxon>
        <taxon>Aspergillaceae</taxon>
        <taxon>Aspergillus</taxon>
        <taxon>Aspergillus subgen. Cremei</taxon>
    </lineage>
</organism>
<sequence length="95" mass="11158">MEYTLFLHLCMAIILLRLFVRLKGLSNQRCHLSMVDKSLQQFIYCRQEVDTRDFLSSINQPHSTDDPRPKRTCPNTQGFGNIMRCLGPWLSLWRG</sequence>
<evidence type="ECO:0000256" key="1">
    <source>
        <dbReference type="SAM" id="Phobius"/>
    </source>
</evidence>
<dbReference type="GeneID" id="63754565"/>
<keyword evidence="1" id="KW-0812">Transmembrane</keyword>
<dbReference type="RefSeq" id="XP_040685542.1">
    <property type="nucleotide sequence ID" value="XM_040838717.1"/>
</dbReference>